<gene>
    <name evidence="1" type="ORF">C1280_23035</name>
</gene>
<dbReference type="Proteomes" id="UP000245802">
    <property type="component" value="Chromosome"/>
</dbReference>
<evidence type="ECO:0000313" key="2">
    <source>
        <dbReference type="Proteomes" id="UP000245802"/>
    </source>
</evidence>
<dbReference type="RefSeq" id="WP_010034945.1">
    <property type="nucleotide sequence ID" value="NZ_CP025958.1"/>
</dbReference>
<name>A0A2Z3H9A0_9BACT</name>
<dbReference type="EMBL" id="CP025958">
    <property type="protein sequence ID" value="AWM39585.1"/>
    <property type="molecule type" value="Genomic_DNA"/>
</dbReference>
<dbReference type="AlphaFoldDB" id="A0A2Z3H9A0"/>
<keyword evidence="2" id="KW-1185">Reference proteome</keyword>
<sequence length="114" mass="12861">MLPAAVRDALARVTNSAVRVIDTSHVESTIRQMNHRVKGSEKFWSESGAEAILQLRADRLSETAPLDDSWDRRQARITGDRRYTLAVQSQLNKKNFARQNPGSNLLRRVANCCP</sequence>
<organism evidence="1 2">
    <name type="scientific">Gemmata obscuriglobus</name>
    <dbReference type="NCBI Taxonomy" id="114"/>
    <lineage>
        <taxon>Bacteria</taxon>
        <taxon>Pseudomonadati</taxon>
        <taxon>Planctomycetota</taxon>
        <taxon>Planctomycetia</taxon>
        <taxon>Gemmatales</taxon>
        <taxon>Gemmataceae</taxon>
        <taxon>Gemmata</taxon>
    </lineage>
</organism>
<proteinExistence type="predicted"/>
<dbReference type="KEGG" id="gog:C1280_23035"/>
<protein>
    <submittedName>
        <fullName evidence="1">Uncharacterized protein</fullName>
    </submittedName>
</protein>
<accession>A0A2Z3H9A0</accession>
<evidence type="ECO:0000313" key="1">
    <source>
        <dbReference type="EMBL" id="AWM39585.1"/>
    </source>
</evidence>
<reference evidence="1 2" key="1">
    <citation type="submission" date="2018-01" db="EMBL/GenBank/DDBJ databases">
        <title>G. obscuriglobus.</title>
        <authorList>
            <person name="Franke J."/>
            <person name="Blomberg W."/>
            <person name="Selmecki A."/>
        </authorList>
    </citation>
    <scope>NUCLEOTIDE SEQUENCE [LARGE SCALE GENOMIC DNA]</scope>
    <source>
        <strain evidence="1 2">DSM 5831</strain>
    </source>
</reference>